<evidence type="ECO:0000256" key="1">
    <source>
        <dbReference type="ARBA" id="ARBA00022723"/>
    </source>
</evidence>
<comment type="caution">
    <text evidence="6">The sequence shown here is derived from an EMBL/GenBank/DDBJ whole genome shotgun (WGS) entry which is preliminary data.</text>
</comment>
<evidence type="ECO:0000256" key="2">
    <source>
        <dbReference type="ARBA" id="ARBA00023004"/>
    </source>
</evidence>
<proteinExistence type="predicted"/>
<dbReference type="SUPFAM" id="SSF48695">
    <property type="entry name" value="Multiheme cytochromes"/>
    <property type="match status" value="1"/>
</dbReference>
<keyword evidence="7" id="KW-1185">Reference proteome</keyword>
<dbReference type="AlphaFoldDB" id="A0A8G2BLB7"/>
<accession>A0A8G2BLB7</accession>
<feature type="signal peptide" evidence="4">
    <location>
        <begin position="1"/>
        <end position="28"/>
    </location>
</feature>
<dbReference type="OrthoDB" id="257578at2"/>
<dbReference type="InterPro" id="IPR023155">
    <property type="entry name" value="Cyt_c-552/4"/>
</dbReference>
<dbReference type="GO" id="GO:0046872">
    <property type="term" value="F:metal ion binding"/>
    <property type="evidence" value="ECO:0007669"/>
    <property type="project" value="UniProtKB-KW"/>
</dbReference>
<dbReference type="Gene3D" id="1.10.1130.10">
    <property type="entry name" value="Flavocytochrome C3, Chain A"/>
    <property type="match status" value="1"/>
</dbReference>
<gene>
    <name evidence="6" type="ORF">SAMN05660686_04181</name>
</gene>
<dbReference type="InterPro" id="IPR009056">
    <property type="entry name" value="Cyt_c-like_dom"/>
</dbReference>
<keyword evidence="1 3" id="KW-0479">Metal-binding</keyword>
<dbReference type="GO" id="GO:0020037">
    <property type="term" value="F:heme binding"/>
    <property type="evidence" value="ECO:0007669"/>
    <property type="project" value="InterPro"/>
</dbReference>
<dbReference type="Pfam" id="PF13435">
    <property type="entry name" value="Cytochrome_C554"/>
    <property type="match status" value="1"/>
</dbReference>
<organism evidence="6 7">
    <name type="scientific">Thalassobaculum litoreum DSM 18839</name>
    <dbReference type="NCBI Taxonomy" id="1123362"/>
    <lineage>
        <taxon>Bacteria</taxon>
        <taxon>Pseudomonadati</taxon>
        <taxon>Pseudomonadota</taxon>
        <taxon>Alphaproteobacteria</taxon>
        <taxon>Rhodospirillales</taxon>
        <taxon>Thalassobaculaceae</taxon>
        <taxon>Thalassobaculum</taxon>
    </lineage>
</organism>
<dbReference type="EMBL" id="FNBW01000015">
    <property type="protein sequence ID" value="SDG36705.1"/>
    <property type="molecule type" value="Genomic_DNA"/>
</dbReference>
<protein>
    <submittedName>
        <fullName evidence="6">Cytochrome c554 and c-prime</fullName>
    </submittedName>
</protein>
<evidence type="ECO:0000313" key="7">
    <source>
        <dbReference type="Proteomes" id="UP000198615"/>
    </source>
</evidence>
<feature type="chain" id="PRO_5034416342" evidence="4">
    <location>
        <begin position="29"/>
        <end position="347"/>
    </location>
</feature>
<dbReference type="PROSITE" id="PS51007">
    <property type="entry name" value="CYTC"/>
    <property type="match status" value="1"/>
</dbReference>
<name>A0A8G2BLB7_9PROT</name>
<evidence type="ECO:0000256" key="4">
    <source>
        <dbReference type="SAM" id="SignalP"/>
    </source>
</evidence>
<dbReference type="InterPro" id="IPR036280">
    <property type="entry name" value="Multihaem_cyt_sf"/>
</dbReference>
<evidence type="ECO:0000259" key="5">
    <source>
        <dbReference type="PROSITE" id="PS51007"/>
    </source>
</evidence>
<feature type="domain" description="Cytochrome c" evidence="5">
    <location>
        <begin position="35"/>
        <end position="284"/>
    </location>
</feature>
<sequence length="347" mass="36707">MHQSTGLSALGRLATAASLLVTTLVVTAALAGSPAAAQSGDGAFKVIGPAKCAECHKTETEIWKGTHHFSTFTELTRKKEANDIAERMGMRRIKSESLCLNCHFTTVETSGGEPEPVAGVSCESCHGAASAWQPIHSGFSGKKEGQESQEEIALRWQKAEAAGMIRPKDMYAWASNCFSCHVVPNEKLVNVGGHKAGSPFELVTWSQGEVRHNTWHNKGAANAPASLNDKRLMFVVGRAVELETALRAVGKATQKASYAVSMATRAQAARQAIAALEGYLKIEELGQMGVAANSAGLKLNNDAALSAAADKVGAITRQIVEKYDGSTFGAIDQVLPPDSAYKGTPAR</sequence>
<keyword evidence="4" id="KW-0732">Signal</keyword>
<evidence type="ECO:0000313" key="6">
    <source>
        <dbReference type="EMBL" id="SDG36705.1"/>
    </source>
</evidence>
<keyword evidence="3" id="KW-0349">Heme</keyword>
<reference evidence="6 7" key="1">
    <citation type="submission" date="2016-10" db="EMBL/GenBank/DDBJ databases">
        <authorList>
            <person name="Varghese N."/>
            <person name="Submissions S."/>
        </authorList>
    </citation>
    <scope>NUCLEOTIDE SEQUENCE [LARGE SCALE GENOMIC DNA]</scope>
    <source>
        <strain evidence="6 7">DSM 18839</strain>
    </source>
</reference>
<dbReference type="GO" id="GO:0009055">
    <property type="term" value="F:electron transfer activity"/>
    <property type="evidence" value="ECO:0007669"/>
    <property type="project" value="InterPro"/>
</dbReference>
<evidence type="ECO:0000256" key="3">
    <source>
        <dbReference type="PROSITE-ProRule" id="PRU00433"/>
    </source>
</evidence>
<dbReference type="Proteomes" id="UP000198615">
    <property type="component" value="Unassembled WGS sequence"/>
</dbReference>
<keyword evidence="2 3" id="KW-0408">Iron</keyword>